<evidence type="ECO:0000256" key="4">
    <source>
        <dbReference type="ARBA" id="ARBA00022475"/>
    </source>
</evidence>
<dbReference type="SMART" id="SM00382">
    <property type="entry name" value="AAA"/>
    <property type="match status" value="1"/>
</dbReference>
<feature type="domain" description="ABC transmembrane type-1" evidence="13">
    <location>
        <begin position="29"/>
        <end position="306"/>
    </location>
</feature>
<dbReference type="InterPro" id="IPR036640">
    <property type="entry name" value="ABC1_TM_sf"/>
</dbReference>
<organism evidence="14">
    <name type="scientific">Alsobacter sp. KACC 23698</name>
    <dbReference type="NCBI Taxonomy" id="3149229"/>
    <lineage>
        <taxon>Bacteria</taxon>
        <taxon>Pseudomonadati</taxon>
        <taxon>Pseudomonadota</taxon>
        <taxon>Alphaproteobacteria</taxon>
        <taxon>Hyphomicrobiales</taxon>
        <taxon>Alsobacteraceae</taxon>
        <taxon>Alsobacter</taxon>
    </lineage>
</organism>
<keyword evidence="4" id="KW-1003">Cell membrane</keyword>
<dbReference type="Gene3D" id="1.20.1560.10">
    <property type="entry name" value="ABC transporter type 1, transmembrane domain"/>
    <property type="match status" value="1"/>
</dbReference>
<keyword evidence="3" id="KW-0813">Transport</keyword>
<dbReference type="EMBL" id="CP157484">
    <property type="protein sequence ID" value="XBO40271.1"/>
    <property type="molecule type" value="Genomic_DNA"/>
</dbReference>
<dbReference type="InterPro" id="IPR003439">
    <property type="entry name" value="ABC_transporter-like_ATP-bd"/>
</dbReference>
<dbReference type="PROSITE" id="PS00211">
    <property type="entry name" value="ABC_TRANSPORTER_1"/>
    <property type="match status" value="1"/>
</dbReference>
<dbReference type="Gene3D" id="3.40.50.300">
    <property type="entry name" value="P-loop containing nucleotide triphosphate hydrolases"/>
    <property type="match status" value="1"/>
</dbReference>
<dbReference type="InterPro" id="IPR039421">
    <property type="entry name" value="Type_1_exporter"/>
</dbReference>
<evidence type="ECO:0000259" key="12">
    <source>
        <dbReference type="PROSITE" id="PS50893"/>
    </source>
</evidence>
<dbReference type="PROSITE" id="PS50893">
    <property type="entry name" value="ABC_TRANSPORTER_2"/>
    <property type="match status" value="1"/>
</dbReference>
<dbReference type="InterPro" id="IPR010128">
    <property type="entry name" value="ATPase_T1SS_PrtD-like"/>
</dbReference>
<feature type="transmembrane region" description="Helical" evidence="11">
    <location>
        <begin position="62"/>
        <end position="82"/>
    </location>
</feature>
<keyword evidence="9 11" id="KW-0472">Membrane</keyword>
<keyword evidence="8 11" id="KW-1133">Transmembrane helix</keyword>
<dbReference type="InterPro" id="IPR027417">
    <property type="entry name" value="P-loop_NTPase"/>
</dbReference>
<name>A0AAU7JJ07_9HYPH</name>
<dbReference type="FunFam" id="3.40.50.300:FF:001444">
    <property type="entry name" value="ABC transporter ATP-binding protein"/>
    <property type="match status" value="1"/>
</dbReference>
<dbReference type="GO" id="GO:0005524">
    <property type="term" value="F:ATP binding"/>
    <property type="evidence" value="ECO:0007669"/>
    <property type="project" value="UniProtKB-KW"/>
</dbReference>
<gene>
    <name evidence="14" type="ORF">ABEG18_05680</name>
</gene>
<keyword evidence="5 11" id="KW-0812">Transmembrane</keyword>
<protein>
    <submittedName>
        <fullName evidence="14">Type I secretion system permease/ATPase</fullName>
    </submittedName>
</protein>
<comment type="subcellular location">
    <subcellularLocation>
        <location evidence="1">Cell membrane</location>
        <topology evidence="1">Multi-pass membrane protein</topology>
    </subcellularLocation>
</comment>
<dbReference type="PANTHER" id="PTHR24221:SF248">
    <property type="entry name" value="ABC TRANSPORTER TRANSMEMBRANE REGION"/>
    <property type="match status" value="1"/>
</dbReference>
<dbReference type="InterPro" id="IPR011527">
    <property type="entry name" value="ABC1_TM_dom"/>
</dbReference>
<dbReference type="Pfam" id="PF00664">
    <property type="entry name" value="ABC_membrane"/>
    <property type="match status" value="1"/>
</dbReference>
<dbReference type="AlphaFoldDB" id="A0AAU7JJ07"/>
<evidence type="ECO:0000256" key="1">
    <source>
        <dbReference type="ARBA" id="ARBA00004651"/>
    </source>
</evidence>
<reference evidence="14" key="1">
    <citation type="submission" date="2024-05" db="EMBL/GenBank/DDBJ databases">
        <authorList>
            <person name="Kim S."/>
            <person name="Heo J."/>
            <person name="Choi H."/>
            <person name="Choi Y."/>
            <person name="Kwon S.-W."/>
            <person name="Kim Y."/>
        </authorList>
    </citation>
    <scope>NUCLEOTIDE SEQUENCE</scope>
    <source>
        <strain evidence="14">KACC 23698</strain>
    </source>
</reference>
<feature type="region of interest" description="Disordered" evidence="10">
    <location>
        <begin position="575"/>
        <end position="598"/>
    </location>
</feature>
<evidence type="ECO:0000256" key="6">
    <source>
        <dbReference type="ARBA" id="ARBA00022741"/>
    </source>
</evidence>
<dbReference type="NCBIfam" id="TIGR01842">
    <property type="entry name" value="type_I_sec_PrtD"/>
    <property type="match status" value="1"/>
</dbReference>
<dbReference type="InterPro" id="IPR017871">
    <property type="entry name" value="ABC_transporter-like_CS"/>
</dbReference>
<dbReference type="InterPro" id="IPR047957">
    <property type="entry name" value="ABC_AprD-like_6TM"/>
</dbReference>
<keyword evidence="7" id="KW-0067">ATP-binding</keyword>
<feature type="transmembrane region" description="Helical" evidence="11">
    <location>
        <begin position="134"/>
        <end position="156"/>
    </location>
</feature>
<dbReference type="GO" id="GO:0034040">
    <property type="term" value="F:ATPase-coupled lipid transmembrane transporter activity"/>
    <property type="evidence" value="ECO:0007669"/>
    <property type="project" value="TreeGrafter"/>
</dbReference>
<dbReference type="InterPro" id="IPR003593">
    <property type="entry name" value="AAA+_ATPase"/>
</dbReference>
<feature type="transmembrane region" description="Helical" evidence="11">
    <location>
        <begin position="27"/>
        <end position="50"/>
    </location>
</feature>
<evidence type="ECO:0000256" key="9">
    <source>
        <dbReference type="ARBA" id="ARBA00023136"/>
    </source>
</evidence>
<accession>A0AAU7JJ07</accession>
<dbReference type="Pfam" id="PF00005">
    <property type="entry name" value="ABC_tran"/>
    <property type="match status" value="1"/>
</dbReference>
<evidence type="ECO:0000313" key="14">
    <source>
        <dbReference type="EMBL" id="XBO40271.1"/>
    </source>
</evidence>
<proteinExistence type="inferred from homology"/>
<keyword evidence="6" id="KW-0547">Nucleotide-binding</keyword>
<evidence type="ECO:0000256" key="3">
    <source>
        <dbReference type="ARBA" id="ARBA00022448"/>
    </source>
</evidence>
<dbReference type="GO" id="GO:0030253">
    <property type="term" value="P:protein secretion by the type I secretion system"/>
    <property type="evidence" value="ECO:0007669"/>
    <property type="project" value="InterPro"/>
</dbReference>
<dbReference type="CDD" id="cd18586">
    <property type="entry name" value="ABC_6TM_PrtD_like"/>
    <property type="match status" value="1"/>
</dbReference>
<dbReference type="GO" id="GO:0005886">
    <property type="term" value="C:plasma membrane"/>
    <property type="evidence" value="ECO:0007669"/>
    <property type="project" value="UniProtKB-SubCell"/>
</dbReference>
<evidence type="ECO:0000256" key="11">
    <source>
        <dbReference type="SAM" id="Phobius"/>
    </source>
</evidence>
<dbReference type="GO" id="GO:0030256">
    <property type="term" value="C:type I protein secretion system complex"/>
    <property type="evidence" value="ECO:0007669"/>
    <property type="project" value="InterPro"/>
</dbReference>
<dbReference type="SUPFAM" id="SSF90123">
    <property type="entry name" value="ABC transporter transmembrane region"/>
    <property type="match status" value="1"/>
</dbReference>
<evidence type="ECO:0000256" key="5">
    <source>
        <dbReference type="ARBA" id="ARBA00022692"/>
    </source>
</evidence>
<dbReference type="RefSeq" id="WP_406857126.1">
    <property type="nucleotide sequence ID" value="NZ_CP157484.1"/>
</dbReference>
<dbReference type="CDD" id="cd03246">
    <property type="entry name" value="ABCC_Protease_Secretion"/>
    <property type="match status" value="1"/>
</dbReference>
<dbReference type="GO" id="GO:0016887">
    <property type="term" value="F:ATP hydrolysis activity"/>
    <property type="evidence" value="ECO:0007669"/>
    <property type="project" value="InterPro"/>
</dbReference>
<evidence type="ECO:0000259" key="13">
    <source>
        <dbReference type="PROSITE" id="PS50929"/>
    </source>
</evidence>
<evidence type="ECO:0000256" key="8">
    <source>
        <dbReference type="ARBA" id="ARBA00022989"/>
    </source>
</evidence>
<dbReference type="GO" id="GO:0140359">
    <property type="term" value="F:ABC-type transporter activity"/>
    <property type="evidence" value="ECO:0007669"/>
    <property type="project" value="InterPro"/>
</dbReference>
<feature type="domain" description="ABC transporter" evidence="12">
    <location>
        <begin position="337"/>
        <end position="573"/>
    </location>
</feature>
<dbReference type="PANTHER" id="PTHR24221">
    <property type="entry name" value="ATP-BINDING CASSETTE SUB-FAMILY B"/>
    <property type="match status" value="1"/>
</dbReference>
<evidence type="ECO:0000256" key="7">
    <source>
        <dbReference type="ARBA" id="ARBA00022840"/>
    </source>
</evidence>
<comment type="similarity">
    <text evidence="2">Belongs to the ABC transporter superfamily.</text>
</comment>
<sequence length="598" mass="63474">MSAHAFNLGEPLGPGAIKTALRATRPALATAVVFSFFINVLALAGPLYMLQVYDRVLSSRSLSTLVALTVILAFVYAVSSALEMLRSKILVRAGVKFDKVANPDVFRGVQRATIIQPSPRHVQSLRDVDTIREFFTGSGLLAFCDFPWVPVYVIAAFALNPIYGWLAVGGSVITFGLALANEYSTKSSLDQASRNAMAANNHAVATFRNAEVLQAMGMIEALRSRWSKHHEATLGWQAAASNKAGVLIALTKFNRTLLQSLILGVGAYLVIEREVSPGMMIAASIIIGKALAPVEIAIGNWKGFVSMREAYRRVNGLLEKVPEPSKRLRLPTPAGTVTLENVHARAPGRETLVLRNVSLTLPAGAVLGVVGASAAGKSSLARVMVGVWPVAGGTVRLDGADLNHWDPNDLGRHIGYLPQDVELFSGTIAENISRFDEAATQDDIIRASTLAGVHDLVQKLPDGYNTHIGDGGQALSGGQRQRIGLARAIYGMPAVIVLDEPNANLDSVGEQALVQAVAAMRQARRTVVIVTHKTNILGMVDYVLVMNEGAVQLAGPRDEALAAIMGPRVVAGSPARDSAAAETRAPSLEKRGGAATAA</sequence>
<evidence type="ECO:0000256" key="2">
    <source>
        <dbReference type="ARBA" id="ARBA00005417"/>
    </source>
</evidence>
<evidence type="ECO:0000256" key="10">
    <source>
        <dbReference type="SAM" id="MobiDB-lite"/>
    </source>
</evidence>
<feature type="transmembrane region" description="Helical" evidence="11">
    <location>
        <begin position="162"/>
        <end position="180"/>
    </location>
</feature>
<dbReference type="SUPFAM" id="SSF52540">
    <property type="entry name" value="P-loop containing nucleoside triphosphate hydrolases"/>
    <property type="match status" value="1"/>
</dbReference>
<dbReference type="PROSITE" id="PS50929">
    <property type="entry name" value="ABC_TM1F"/>
    <property type="match status" value="1"/>
</dbReference>